<evidence type="ECO:0008006" key="3">
    <source>
        <dbReference type="Google" id="ProtNLM"/>
    </source>
</evidence>
<dbReference type="EMBL" id="GG730075">
    <property type="protein sequence ID" value="EEZ92536.1"/>
    <property type="molecule type" value="Genomic_DNA"/>
</dbReference>
<organism evidence="1 2">
    <name type="scientific">Candidatus Parvarchaeum acidiphilum ARMAN-4</name>
    <dbReference type="NCBI Taxonomy" id="662760"/>
    <lineage>
        <taxon>Archaea</taxon>
        <taxon>Candidatus Parvarchaeota</taxon>
        <taxon>Candidatus Parvarchaeum</taxon>
    </lineage>
</organism>
<dbReference type="AlphaFoldDB" id="D2EGJ9"/>
<protein>
    <recommendedName>
        <fullName evidence="3">CN hydrolase domain-containing protein</fullName>
    </recommendedName>
</protein>
<gene>
    <name evidence="1" type="ORF">BJBARM4_0898</name>
</gene>
<sequence>MKIELLLGGMTNLETSKYGNPSEVISNIKKAKNKNIDVLIGPEWSLTCSPRLYTKKMTKNKEAEVVINALFNAPDYMKYAPKDAKKILEEEVEEGFERFYEVPSIPYSEREYKRVLNDLTNVSKGSDMLIFPGTAMFYDEDRVLYNVMPILRDGKIVKNIYKFNDGLGSKFNLENALELYPYNKHDRDNYSLSYGKTPIINFRDIKVSAEICADAGILKKYGVKDLDLQILSSCGNNSTDRIISKQGYLAIVDGFKSPIVHVSGKYIPKLKPLEASKELQTFKLEFNV</sequence>
<dbReference type="SUPFAM" id="SSF56317">
    <property type="entry name" value="Carbon-nitrogen hydrolase"/>
    <property type="match status" value="1"/>
</dbReference>
<name>D2EGJ9_PARA4</name>
<accession>D2EGJ9</accession>
<evidence type="ECO:0000313" key="1">
    <source>
        <dbReference type="EMBL" id="EEZ92536.1"/>
    </source>
</evidence>
<dbReference type="Proteomes" id="UP000009375">
    <property type="component" value="Unassembled WGS sequence"/>
</dbReference>
<evidence type="ECO:0000313" key="2">
    <source>
        <dbReference type="Proteomes" id="UP000009375"/>
    </source>
</evidence>
<proteinExistence type="predicted"/>
<dbReference type="Gene3D" id="3.60.110.10">
    <property type="entry name" value="Carbon-nitrogen hydrolase"/>
    <property type="match status" value="1"/>
</dbReference>
<dbReference type="InterPro" id="IPR036526">
    <property type="entry name" value="C-N_Hydrolase_sf"/>
</dbReference>
<reference evidence="1 2" key="1">
    <citation type="journal article" date="2010" name="Proc. Natl. Acad. Sci. U.S.A.">
        <title>Enigmatic, ultrasmall, uncultivated Archaea.</title>
        <authorList>
            <person name="Baker B.J."/>
            <person name="Comolli L.R."/>
            <person name="Dick G.J."/>
            <person name="Hauser L.J."/>
            <person name="Hyatt D."/>
            <person name="Dill B.D."/>
            <person name="Land M.L."/>
            <person name="Verberkmoes N.C."/>
            <person name="Hettich R.L."/>
            <person name="Banfield J.F."/>
        </authorList>
    </citation>
    <scope>NUCLEOTIDE SEQUENCE [LARGE SCALE GENOMIC DNA]</scope>
</reference>